<evidence type="ECO:0000256" key="1">
    <source>
        <dbReference type="SAM" id="MobiDB-lite"/>
    </source>
</evidence>
<dbReference type="EMBL" id="MH160371">
    <property type="protein sequence ID" value="AWO70321.1"/>
    <property type="molecule type" value="Genomic_DNA"/>
</dbReference>
<protein>
    <submittedName>
        <fullName evidence="2">Uncharacterized protein</fullName>
    </submittedName>
</protein>
<evidence type="ECO:0000313" key="2">
    <source>
        <dbReference type="EMBL" id="AWO70321.1"/>
    </source>
</evidence>
<name>A0A2U9A752_HHV1</name>
<reference evidence="2" key="1">
    <citation type="journal article" date="2018" name="J. ISSAAS">
        <title>Ultrasensitive capture of human herpes simplex virus genomes directly from clinical samples reveals extraordinarily limited evolution in cell culture.</title>
        <authorList>
            <person name="Greninger A.L."/>
            <person name="Roychoudhury P."/>
            <person name="Xie H."/>
            <person name="Casto A."/>
            <person name="Cent A."/>
            <person name="Pepper G."/>
            <person name="Koelle D.M."/>
            <person name="Huang M.-L."/>
            <person name="Wald A."/>
            <person name="Johnston C."/>
            <person name="Jerome K.R."/>
        </authorList>
    </citation>
    <scope>NUCLEOTIDE SEQUENCE</scope>
    <source>
        <strain evidence="2">HSV1-ORIGINAL-I6</strain>
    </source>
</reference>
<proteinExistence type="predicted"/>
<organismHost>
    <name type="scientific">Homo sapiens</name>
    <name type="common">Human</name>
    <dbReference type="NCBI Taxonomy" id="9606"/>
</organismHost>
<feature type="region of interest" description="Disordered" evidence="1">
    <location>
        <begin position="1"/>
        <end position="53"/>
    </location>
</feature>
<accession>A0A2U9A752</accession>
<organism evidence="2">
    <name type="scientific">Human herpesvirus 1</name>
    <name type="common">HHV-1</name>
    <name type="synonym">Human herpes simplex virus 1</name>
    <dbReference type="NCBI Taxonomy" id="10298"/>
    <lineage>
        <taxon>Viruses</taxon>
        <taxon>Duplodnaviria</taxon>
        <taxon>Heunggongvirae</taxon>
        <taxon>Peploviricota</taxon>
        <taxon>Herviviricetes</taxon>
        <taxon>Herpesvirales</taxon>
        <taxon>Orthoherpesviridae</taxon>
        <taxon>Alphaherpesvirinae</taxon>
        <taxon>Simplexvirus</taxon>
        <taxon>Simplexvirus humanalpha1</taxon>
    </lineage>
</organism>
<feature type="compositionally biased region" description="Low complexity" evidence="1">
    <location>
        <begin position="39"/>
        <end position="53"/>
    </location>
</feature>
<sequence>MGGAGAVRPPRPGAGSPRVAIGSGGTPAGVRQTIGGPGTTATPTPATPTASAAGRLGFGRWGLEAGHLAPVLLGGARRSPGPEARPHTVGRWLRIVGALPLRRTRRLGAGYAGVFWTRRADRRASGVEYRLRSVLFVGVFHVLVRRGTLPAAVRCQVVAAALRRLGGVLVQIAVGEVQAEVN</sequence>